<dbReference type="EMBL" id="BGPR01023223">
    <property type="protein sequence ID" value="GBN90227.1"/>
    <property type="molecule type" value="Genomic_DNA"/>
</dbReference>
<dbReference type="OrthoDB" id="6437429at2759"/>
<feature type="non-terminal residue" evidence="1">
    <location>
        <position position="188"/>
    </location>
</feature>
<dbReference type="Gene3D" id="3.30.420.10">
    <property type="entry name" value="Ribonuclease H-like superfamily/Ribonuclease H"/>
    <property type="match status" value="1"/>
</dbReference>
<sequence length="188" mass="22107">MYHVYFTGIRKRRHLPYSNVKNRRVKCIFDWFGTPKIVTRKKREKEDVISDFLEDLPLSDLRNVWFQHVAPPHKVSSAQQYIQNTFQQQVIGYDGCVEWSTRSPDLNPLDFFLWGYFKQRVYATPPPTLQELRNRITDPCASASPAMLYNVQREVQSRSRCVLLLKDTILSMTLISGKCSFVQRDQTN</sequence>
<dbReference type="PANTHER" id="PTHR47326:SF1">
    <property type="entry name" value="HTH PSQ-TYPE DOMAIN-CONTAINING PROTEIN"/>
    <property type="match status" value="1"/>
</dbReference>
<name>A0A4Y2SPW3_ARAVE</name>
<dbReference type="AlphaFoldDB" id="A0A4Y2SPW3"/>
<protein>
    <submittedName>
        <fullName evidence="1">Uncharacterized protein</fullName>
    </submittedName>
</protein>
<keyword evidence="2" id="KW-1185">Reference proteome</keyword>
<dbReference type="PANTHER" id="PTHR47326">
    <property type="entry name" value="TRANSPOSABLE ELEMENT TC3 TRANSPOSASE-LIKE PROTEIN"/>
    <property type="match status" value="1"/>
</dbReference>
<accession>A0A4Y2SPW3</accession>
<reference evidence="1 2" key="1">
    <citation type="journal article" date="2019" name="Sci. Rep.">
        <title>Orb-weaving spider Araneus ventricosus genome elucidates the spidroin gene catalogue.</title>
        <authorList>
            <person name="Kono N."/>
            <person name="Nakamura H."/>
            <person name="Ohtoshi R."/>
            <person name="Moran D.A.P."/>
            <person name="Shinohara A."/>
            <person name="Yoshida Y."/>
            <person name="Fujiwara M."/>
            <person name="Mori M."/>
            <person name="Tomita M."/>
            <person name="Arakawa K."/>
        </authorList>
    </citation>
    <scope>NUCLEOTIDE SEQUENCE [LARGE SCALE GENOMIC DNA]</scope>
</reference>
<dbReference type="GO" id="GO:0003676">
    <property type="term" value="F:nucleic acid binding"/>
    <property type="evidence" value="ECO:0007669"/>
    <property type="project" value="InterPro"/>
</dbReference>
<dbReference type="Proteomes" id="UP000499080">
    <property type="component" value="Unassembled WGS sequence"/>
</dbReference>
<dbReference type="InterPro" id="IPR036397">
    <property type="entry name" value="RNaseH_sf"/>
</dbReference>
<proteinExistence type="predicted"/>
<comment type="caution">
    <text evidence="1">The sequence shown here is derived from an EMBL/GenBank/DDBJ whole genome shotgun (WGS) entry which is preliminary data.</text>
</comment>
<evidence type="ECO:0000313" key="2">
    <source>
        <dbReference type="Proteomes" id="UP000499080"/>
    </source>
</evidence>
<organism evidence="1 2">
    <name type="scientific">Araneus ventricosus</name>
    <name type="common">Orbweaver spider</name>
    <name type="synonym">Epeira ventricosa</name>
    <dbReference type="NCBI Taxonomy" id="182803"/>
    <lineage>
        <taxon>Eukaryota</taxon>
        <taxon>Metazoa</taxon>
        <taxon>Ecdysozoa</taxon>
        <taxon>Arthropoda</taxon>
        <taxon>Chelicerata</taxon>
        <taxon>Arachnida</taxon>
        <taxon>Araneae</taxon>
        <taxon>Araneomorphae</taxon>
        <taxon>Entelegynae</taxon>
        <taxon>Araneoidea</taxon>
        <taxon>Araneidae</taxon>
        <taxon>Araneus</taxon>
    </lineage>
</organism>
<gene>
    <name evidence="1" type="ORF">AVEN_72423_1</name>
</gene>
<evidence type="ECO:0000313" key="1">
    <source>
        <dbReference type="EMBL" id="GBN90227.1"/>
    </source>
</evidence>